<sequence>MSEQKIKIFVEFWSLFVRIGINVNTPSYLNETIAHKFVLFYYQLIFLSNMHESFIQIFIQLNLRIIY</sequence>
<gene>
    <name evidence="1" type="ORF">BpHYR1_018107</name>
</gene>
<evidence type="ECO:0000313" key="2">
    <source>
        <dbReference type="Proteomes" id="UP000276133"/>
    </source>
</evidence>
<dbReference type="Proteomes" id="UP000276133">
    <property type="component" value="Unassembled WGS sequence"/>
</dbReference>
<dbReference type="AlphaFoldDB" id="A0A3M7T255"/>
<name>A0A3M7T255_BRAPC</name>
<dbReference type="EMBL" id="REGN01000424">
    <property type="protein sequence ID" value="RNA42027.1"/>
    <property type="molecule type" value="Genomic_DNA"/>
</dbReference>
<reference evidence="1 2" key="1">
    <citation type="journal article" date="2018" name="Sci. Rep.">
        <title>Genomic signatures of local adaptation to the degree of environmental predictability in rotifers.</title>
        <authorList>
            <person name="Franch-Gras L."/>
            <person name="Hahn C."/>
            <person name="Garcia-Roger E.M."/>
            <person name="Carmona M.J."/>
            <person name="Serra M."/>
            <person name="Gomez A."/>
        </authorList>
    </citation>
    <scope>NUCLEOTIDE SEQUENCE [LARGE SCALE GENOMIC DNA]</scope>
    <source>
        <strain evidence="1">HYR1</strain>
    </source>
</reference>
<keyword evidence="2" id="KW-1185">Reference proteome</keyword>
<comment type="caution">
    <text evidence="1">The sequence shown here is derived from an EMBL/GenBank/DDBJ whole genome shotgun (WGS) entry which is preliminary data.</text>
</comment>
<protein>
    <submittedName>
        <fullName evidence="1">Uncharacterized protein</fullName>
    </submittedName>
</protein>
<evidence type="ECO:0000313" key="1">
    <source>
        <dbReference type="EMBL" id="RNA42027.1"/>
    </source>
</evidence>
<accession>A0A3M7T255</accession>
<proteinExistence type="predicted"/>
<organism evidence="1 2">
    <name type="scientific">Brachionus plicatilis</name>
    <name type="common">Marine rotifer</name>
    <name type="synonym">Brachionus muelleri</name>
    <dbReference type="NCBI Taxonomy" id="10195"/>
    <lineage>
        <taxon>Eukaryota</taxon>
        <taxon>Metazoa</taxon>
        <taxon>Spiralia</taxon>
        <taxon>Gnathifera</taxon>
        <taxon>Rotifera</taxon>
        <taxon>Eurotatoria</taxon>
        <taxon>Monogononta</taxon>
        <taxon>Pseudotrocha</taxon>
        <taxon>Ploima</taxon>
        <taxon>Brachionidae</taxon>
        <taxon>Brachionus</taxon>
    </lineage>
</organism>